<feature type="transmembrane region" description="Helical" evidence="1">
    <location>
        <begin position="43"/>
        <end position="64"/>
    </location>
</feature>
<organism evidence="2 3">
    <name type="scientific">Hyphococcus aureus</name>
    <dbReference type="NCBI Taxonomy" id="2666033"/>
    <lineage>
        <taxon>Bacteria</taxon>
        <taxon>Pseudomonadati</taxon>
        <taxon>Pseudomonadota</taxon>
        <taxon>Alphaproteobacteria</taxon>
        <taxon>Parvularculales</taxon>
        <taxon>Parvularculaceae</taxon>
        <taxon>Hyphococcus</taxon>
    </lineage>
</organism>
<proteinExistence type="predicted"/>
<feature type="transmembrane region" description="Helical" evidence="1">
    <location>
        <begin position="139"/>
        <end position="161"/>
    </location>
</feature>
<gene>
    <name evidence="2" type="ORF">ACFMB1_01725</name>
</gene>
<keyword evidence="1" id="KW-0472">Membrane</keyword>
<dbReference type="InterPro" id="IPR021836">
    <property type="entry name" value="DUF3429"/>
</dbReference>
<evidence type="ECO:0000313" key="3">
    <source>
        <dbReference type="Proteomes" id="UP001596116"/>
    </source>
</evidence>
<dbReference type="EMBL" id="JBHPON010000001">
    <property type="protein sequence ID" value="MFC6034241.1"/>
    <property type="molecule type" value="Genomic_DNA"/>
</dbReference>
<accession>A0ABW1KTA1</accession>
<feature type="transmembrane region" description="Helical" evidence="1">
    <location>
        <begin position="76"/>
        <end position="92"/>
    </location>
</feature>
<keyword evidence="3" id="KW-1185">Reference proteome</keyword>
<evidence type="ECO:0000313" key="2">
    <source>
        <dbReference type="EMBL" id="MFC6034241.1"/>
    </source>
</evidence>
<dbReference type="RefSeq" id="WP_379880446.1">
    <property type="nucleotide sequence ID" value="NZ_JBHPON010000001.1"/>
</dbReference>
<protein>
    <submittedName>
        <fullName evidence="2">DUF3429 domain-containing protein</fullName>
    </submittedName>
</protein>
<keyword evidence="1" id="KW-1133">Transmembrane helix</keyword>
<dbReference type="Proteomes" id="UP001596116">
    <property type="component" value="Unassembled WGS sequence"/>
</dbReference>
<keyword evidence="1" id="KW-0812">Transmembrane</keyword>
<reference evidence="2 3" key="1">
    <citation type="submission" date="2024-09" db="EMBL/GenBank/DDBJ databases">
        <authorList>
            <person name="Zhang Z.-H."/>
        </authorList>
    </citation>
    <scope>NUCLEOTIDE SEQUENCE [LARGE SCALE GENOMIC DNA]</scope>
    <source>
        <strain evidence="2 3">HHTR114</strain>
    </source>
</reference>
<dbReference type="Pfam" id="PF11911">
    <property type="entry name" value="DUF3429"/>
    <property type="match status" value="1"/>
</dbReference>
<evidence type="ECO:0000256" key="1">
    <source>
        <dbReference type="SAM" id="Phobius"/>
    </source>
</evidence>
<sequence>MAKAKQKAEMTQLGFYGLAPFFIAAAALWLSPAIIPDHIALDFHLIALTYGAVIVAYLSGAGAGATLNPGQKLQESFLPGQLITLVAFAAILPDGVFMMALGAAWRHFIILILLVYLLMRDLAATNSGIFPKWYGALRLRLTFWAGLAILLIMSRLMLWGYY</sequence>
<feature type="transmembrane region" description="Helical" evidence="1">
    <location>
        <begin position="12"/>
        <end position="31"/>
    </location>
</feature>
<name>A0ABW1KTA1_9PROT</name>
<comment type="caution">
    <text evidence="2">The sequence shown here is derived from an EMBL/GenBank/DDBJ whole genome shotgun (WGS) entry which is preliminary data.</text>
</comment>